<evidence type="ECO:0000256" key="1">
    <source>
        <dbReference type="HAMAP-Rule" id="MF_03179"/>
    </source>
</evidence>
<keyword evidence="1" id="KW-0012">Acyltransferase</keyword>
<feature type="region of interest" description="Disordered" evidence="2">
    <location>
        <begin position="115"/>
        <end position="135"/>
    </location>
</feature>
<dbReference type="PANTHER" id="PTHR11735">
    <property type="entry name" value="TRNA N6-ADENOSINE THREONYLCARBAMOYLTRANSFERASE"/>
    <property type="match status" value="1"/>
</dbReference>
<reference evidence="4 5" key="1">
    <citation type="journal article" date="2019" name="Appl. Microbiol. Biotechnol.">
        <title>Genome sequence of Isaria javanica and comparative genome analysis insights into family S53 peptidase evolution in fungal entomopathogens.</title>
        <authorList>
            <person name="Lin R."/>
            <person name="Zhang X."/>
            <person name="Xin B."/>
            <person name="Zou M."/>
            <person name="Gao Y."/>
            <person name="Qin F."/>
            <person name="Hu Q."/>
            <person name="Xie B."/>
            <person name="Cheng X."/>
        </authorList>
    </citation>
    <scope>NUCLEOTIDE SEQUENCE [LARGE SCALE GENOMIC DNA]</scope>
    <source>
        <strain evidence="4 5">IJ1G</strain>
    </source>
</reference>
<feature type="domain" description="Gcp-like" evidence="3">
    <location>
        <begin position="136"/>
        <end position="186"/>
    </location>
</feature>
<comment type="subunit">
    <text evidence="1">Homodimer.</text>
</comment>
<dbReference type="InterPro" id="IPR000905">
    <property type="entry name" value="Gcp-like_dom"/>
</dbReference>
<dbReference type="SUPFAM" id="SSF53067">
    <property type="entry name" value="Actin-like ATPase domain"/>
    <property type="match status" value="2"/>
</dbReference>
<dbReference type="STRING" id="43265.A0A545VD64"/>
<comment type="function">
    <text evidence="1">Required for the formation of a threonylcarbamoyl group on adenosine at position 37 (t(6)A37) in mitochondrial tRNAs that read codons beginning with adenine. Probably involved in the transfer of the threonylcarbamoyl moiety of threonylcarbamoyl-AMP (TC-AMP) to the N6 group of A37. Involved in mitochondrial genome maintenance.</text>
</comment>
<proteinExistence type="inferred from homology"/>
<feature type="compositionally biased region" description="Low complexity" evidence="2">
    <location>
        <begin position="51"/>
        <end position="61"/>
    </location>
</feature>
<feature type="region of interest" description="Disordered" evidence="2">
    <location>
        <begin position="289"/>
        <end position="322"/>
    </location>
</feature>
<dbReference type="PROSITE" id="PS01016">
    <property type="entry name" value="GLYCOPROTEASE"/>
    <property type="match status" value="1"/>
</dbReference>
<dbReference type="InterPro" id="IPR017860">
    <property type="entry name" value="Peptidase_M22_CS"/>
</dbReference>
<feature type="domain" description="Gcp-like" evidence="3">
    <location>
        <begin position="332"/>
        <end position="465"/>
    </location>
</feature>
<feature type="region of interest" description="Disordered" evidence="2">
    <location>
        <begin position="50"/>
        <end position="69"/>
    </location>
</feature>
<dbReference type="GO" id="GO:0046872">
    <property type="term" value="F:metal ion binding"/>
    <property type="evidence" value="ECO:0007669"/>
    <property type="project" value="UniProtKB-KW"/>
</dbReference>
<dbReference type="InterPro" id="IPR022450">
    <property type="entry name" value="TsaD"/>
</dbReference>
<dbReference type="Gene3D" id="3.30.420.40">
    <property type="match status" value="3"/>
</dbReference>
<dbReference type="EMBL" id="SPUK01000002">
    <property type="protein sequence ID" value="TQV99658.1"/>
    <property type="molecule type" value="Genomic_DNA"/>
</dbReference>
<dbReference type="GO" id="GO:0061711">
    <property type="term" value="F:tRNA N(6)-L-threonylcarbamoyladenine synthase activity"/>
    <property type="evidence" value="ECO:0007669"/>
    <property type="project" value="UniProtKB-EC"/>
</dbReference>
<keyword evidence="5" id="KW-1185">Reference proteome</keyword>
<name>A0A545VD64_9HYPO</name>
<protein>
    <submittedName>
        <fullName evidence="4">O-sialoglycoprotein endopeptidase</fullName>
    </submittedName>
</protein>
<dbReference type="InterPro" id="IPR043129">
    <property type="entry name" value="ATPase_NBD"/>
</dbReference>
<keyword evidence="1" id="KW-0496">Mitochondrion</keyword>
<evidence type="ECO:0000313" key="5">
    <source>
        <dbReference type="Proteomes" id="UP000315783"/>
    </source>
</evidence>
<dbReference type="PANTHER" id="PTHR11735:SF6">
    <property type="entry name" value="TRNA N6-ADENOSINE THREONYLCARBAMOYLTRANSFERASE, MITOCHONDRIAL"/>
    <property type="match status" value="1"/>
</dbReference>
<comment type="similarity">
    <text evidence="1">Belongs to the KAE1 / TsaD family.</text>
</comment>
<feature type="domain" description="Gcp-like" evidence="3">
    <location>
        <begin position="214"/>
        <end position="263"/>
    </location>
</feature>
<keyword evidence="1" id="KW-0808">Transferase</keyword>
<feature type="compositionally biased region" description="Low complexity" evidence="2">
    <location>
        <begin position="297"/>
        <end position="318"/>
    </location>
</feature>
<dbReference type="Pfam" id="PF00814">
    <property type="entry name" value="TsaD"/>
    <property type="match status" value="3"/>
</dbReference>
<evidence type="ECO:0000313" key="4">
    <source>
        <dbReference type="EMBL" id="TQV99658.1"/>
    </source>
</evidence>
<comment type="catalytic activity">
    <reaction evidence="1">
        <text>L-threonylcarbamoyladenylate + adenosine(37) in tRNA = N(6)-L-threonylcarbamoyladenosine(37) in tRNA + AMP + H(+)</text>
        <dbReference type="Rhea" id="RHEA:37059"/>
        <dbReference type="Rhea" id="RHEA-COMP:10162"/>
        <dbReference type="Rhea" id="RHEA-COMP:10163"/>
        <dbReference type="ChEBI" id="CHEBI:15378"/>
        <dbReference type="ChEBI" id="CHEBI:73682"/>
        <dbReference type="ChEBI" id="CHEBI:74411"/>
        <dbReference type="ChEBI" id="CHEBI:74418"/>
        <dbReference type="ChEBI" id="CHEBI:456215"/>
        <dbReference type="EC" id="2.3.1.234"/>
    </reaction>
</comment>
<evidence type="ECO:0000259" key="3">
    <source>
        <dbReference type="Pfam" id="PF00814"/>
    </source>
</evidence>
<dbReference type="GO" id="GO:0005739">
    <property type="term" value="C:mitochondrion"/>
    <property type="evidence" value="ECO:0007669"/>
    <property type="project" value="UniProtKB-SubCell"/>
</dbReference>
<comment type="cofactor">
    <cofactor evidence="1">
        <name>a divalent metal cation</name>
        <dbReference type="ChEBI" id="CHEBI:60240"/>
    </cofactor>
    <text evidence="1">Binds 1 divalent metal cation per subunit.</text>
</comment>
<dbReference type="Proteomes" id="UP000315783">
    <property type="component" value="Unassembled WGS sequence"/>
</dbReference>
<gene>
    <name evidence="4" type="ORF">IF1G_01873</name>
</gene>
<organism evidence="4 5">
    <name type="scientific">Cordyceps javanica</name>
    <dbReference type="NCBI Taxonomy" id="43265"/>
    <lineage>
        <taxon>Eukaryota</taxon>
        <taxon>Fungi</taxon>
        <taxon>Dikarya</taxon>
        <taxon>Ascomycota</taxon>
        <taxon>Pezizomycotina</taxon>
        <taxon>Sordariomycetes</taxon>
        <taxon>Hypocreomycetidae</taxon>
        <taxon>Hypocreales</taxon>
        <taxon>Cordycipitaceae</taxon>
        <taxon>Cordyceps</taxon>
    </lineage>
</organism>
<dbReference type="HAMAP" id="MF_01445">
    <property type="entry name" value="TsaD"/>
    <property type="match status" value="1"/>
</dbReference>
<dbReference type="AlphaFoldDB" id="A0A545VD64"/>
<feature type="compositionally biased region" description="Gly residues" evidence="2">
    <location>
        <begin position="121"/>
        <end position="133"/>
    </location>
</feature>
<evidence type="ECO:0000256" key="2">
    <source>
        <dbReference type="SAM" id="MobiDB-lite"/>
    </source>
</evidence>
<comment type="subcellular location">
    <subcellularLocation>
        <location evidence="1">Mitochondrion</location>
    </subcellularLocation>
</comment>
<keyword evidence="1" id="KW-0819">tRNA processing</keyword>
<keyword evidence="1" id="KW-0479">Metal-binding</keyword>
<comment type="caution">
    <text evidence="4">The sequence shown here is derived from an EMBL/GenBank/DDBJ whole genome shotgun (WGS) entry which is preliminary data.</text>
</comment>
<dbReference type="GO" id="GO:0072670">
    <property type="term" value="P:mitochondrial tRNA threonylcarbamoyladenosine modification"/>
    <property type="evidence" value="ECO:0007669"/>
    <property type="project" value="TreeGrafter"/>
</dbReference>
<accession>A0A545VD64</accession>
<sequence>MRNPGVPSALLSAPCLRLRPRVRLTQRRPLVTLAIETSCDDTAVAVLEHNTTTSTTTTTTTGETPRNDLPRTRLLFNERISADLRAYRGIRPAAALEGHQRTLAGLVQRAIAHLPHSPVPGDGGGGGGGGGGPRPDFVSATRGPGIHGNLSTGLFTAKGLALAWGVPLVGVHHMQAHALTPRLVRALGMPMASEDDPLTRSSGGDAAPGSAGNTPEFPFLTLLVSGGHSQLVLSAGLTDHRVLATTADAAVGNVLDQVARVILPEEVLAASPDVMYGRLLESYAFDDDDHHHHHHPSSSSSSSLSSSSSSSSSLPSSPYAFYDPPRGRADELADVDTGYPWRVPLPMRATRRLAYSFSAVHSAVHARAAFQHLASRLCLALDPRADYEGAALARRARTLVVAGGVACNKFLMHVLRTTLEARGLLSSSSSAGDSHAGGGAPAGGIREIIAPPVALCTDNAAMIAWAGMEMYAAGWHSDLDVAPVAKWPLDAAVRLPGQKEADGGGLMEIGGWLRRS</sequence>